<evidence type="ECO:0000313" key="4">
    <source>
        <dbReference type="Proteomes" id="UP001567572"/>
    </source>
</evidence>
<organism evidence="3 4">
    <name type="scientific">Halorubrum miltondacostae</name>
    <dbReference type="NCBI Taxonomy" id="3076378"/>
    <lineage>
        <taxon>Archaea</taxon>
        <taxon>Methanobacteriati</taxon>
        <taxon>Methanobacteriota</taxon>
        <taxon>Stenosarchaea group</taxon>
        <taxon>Halobacteria</taxon>
        <taxon>Halobacteriales</taxon>
        <taxon>Haloferacaceae</taxon>
        <taxon>Halorubrum</taxon>
    </lineage>
</organism>
<reference evidence="3 4" key="1">
    <citation type="submission" date="2024-06" db="EMBL/GenBank/DDBJ databases">
        <title>Halorubrum miltondacostae sp. nov., a potential PHA producer isolated from an inland solar saltern in Rio Maior, Portugal.</title>
        <authorList>
            <person name="Albuquerque L."/>
            <person name="Viver T."/>
            <person name="Barroso C."/>
            <person name="Claudino R."/>
            <person name="Galvan M."/>
            <person name="Simoes G."/>
            <person name="Lobo Da Cunha A."/>
            <person name="Egas C."/>
        </authorList>
    </citation>
    <scope>NUCLEOTIDE SEQUENCE [LARGE SCALE GENOMIC DNA]</scope>
    <source>
        <strain evidence="3 4">RMP-11</strain>
    </source>
</reference>
<feature type="region of interest" description="Disordered" evidence="1">
    <location>
        <begin position="1"/>
        <end position="39"/>
    </location>
</feature>
<protein>
    <submittedName>
        <fullName evidence="3">Helix-turn-helix domain-containing protein</fullName>
    </submittedName>
</protein>
<dbReference type="AlphaFoldDB" id="A0ABD5M3P9"/>
<accession>A0ABD5M3P9</accession>
<dbReference type="InterPro" id="IPR036390">
    <property type="entry name" value="WH_DNA-bd_sf"/>
</dbReference>
<dbReference type="Proteomes" id="UP001567572">
    <property type="component" value="Unassembled WGS sequence"/>
</dbReference>
<dbReference type="Gene3D" id="1.10.10.10">
    <property type="entry name" value="Winged helix-like DNA-binding domain superfamily/Winged helix DNA-binding domain"/>
    <property type="match status" value="1"/>
</dbReference>
<feature type="compositionally biased region" description="Basic and acidic residues" evidence="1">
    <location>
        <begin position="16"/>
        <end position="27"/>
    </location>
</feature>
<sequence>MSSRTESQADLSASGRTERELSRRGVAADEPELSVTSPTREEVLRTVFSLGEQDIRTYDAVAEETGATTSELGDHLDRDRSNVNRSLKRLRETGLVTRSRRLLDEGGHVYQYYTADTESGDPMAQAVDRWRSAALDAIASE</sequence>
<feature type="domain" description="Transcription regulator TrmB N-terminal" evidence="2">
    <location>
        <begin position="45"/>
        <end position="109"/>
    </location>
</feature>
<proteinExistence type="predicted"/>
<dbReference type="EMBL" id="JBEDNY010000005">
    <property type="protein sequence ID" value="MEZ3164876.1"/>
    <property type="molecule type" value="Genomic_DNA"/>
</dbReference>
<dbReference type="InterPro" id="IPR002831">
    <property type="entry name" value="Tscrpt_reg_TrmB_N"/>
</dbReference>
<evidence type="ECO:0000259" key="2">
    <source>
        <dbReference type="Pfam" id="PF01978"/>
    </source>
</evidence>
<evidence type="ECO:0000256" key="1">
    <source>
        <dbReference type="SAM" id="MobiDB-lite"/>
    </source>
</evidence>
<keyword evidence="4" id="KW-1185">Reference proteome</keyword>
<gene>
    <name evidence="3" type="ORF">ABNG04_13465</name>
</gene>
<feature type="compositionally biased region" description="Polar residues" evidence="1">
    <location>
        <begin position="1"/>
        <end position="15"/>
    </location>
</feature>
<dbReference type="RefSeq" id="WP_371162920.1">
    <property type="nucleotide sequence ID" value="NZ_JBEDNX010000007.1"/>
</dbReference>
<comment type="caution">
    <text evidence="3">The sequence shown here is derived from an EMBL/GenBank/DDBJ whole genome shotgun (WGS) entry which is preliminary data.</text>
</comment>
<dbReference type="SUPFAM" id="SSF46785">
    <property type="entry name" value="Winged helix' DNA-binding domain"/>
    <property type="match status" value="1"/>
</dbReference>
<evidence type="ECO:0000313" key="3">
    <source>
        <dbReference type="EMBL" id="MEZ3164876.1"/>
    </source>
</evidence>
<dbReference type="Pfam" id="PF01978">
    <property type="entry name" value="TrmB"/>
    <property type="match status" value="1"/>
</dbReference>
<name>A0ABD5M3P9_9EURY</name>
<dbReference type="InterPro" id="IPR036388">
    <property type="entry name" value="WH-like_DNA-bd_sf"/>
</dbReference>